<feature type="active site" description="Nucleophile" evidence="1">
    <location>
        <position position="63"/>
    </location>
</feature>
<dbReference type="Gene3D" id="3.40.50.1110">
    <property type="entry name" value="SGNH hydrolase"/>
    <property type="match status" value="1"/>
</dbReference>
<dbReference type="OrthoDB" id="5503950at2"/>
<comment type="caution">
    <text evidence="6">The sequence shown here is derived from an EMBL/GenBank/DDBJ whole genome shotgun (WGS) entry which is preliminary data.</text>
</comment>
<keyword evidence="2" id="KW-1015">Disulfide bond</keyword>
<feature type="disulfide bond" evidence="2">
    <location>
        <begin position="80"/>
        <end position="105"/>
    </location>
</feature>
<dbReference type="AlphaFoldDB" id="A0A2S6GBF9"/>
<feature type="active site" evidence="1">
    <location>
        <position position="294"/>
    </location>
</feature>
<accession>A0A2S6GBF9</accession>
<dbReference type="PANTHER" id="PTHR37981">
    <property type="entry name" value="LIPASE 2"/>
    <property type="match status" value="1"/>
</dbReference>
<keyword evidence="4" id="KW-0732">Signal</keyword>
<feature type="domain" description="SGNH hydrolase-type esterase" evidence="5">
    <location>
        <begin position="59"/>
        <end position="300"/>
    </location>
</feature>
<evidence type="ECO:0000256" key="2">
    <source>
        <dbReference type="PIRSR" id="PIRSR637460-2"/>
    </source>
</evidence>
<evidence type="ECO:0000256" key="1">
    <source>
        <dbReference type="PIRSR" id="PIRSR637460-1"/>
    </source>
</evidence>
<dbReference type="CDD" id="cd01823">
    <property type="entry name" value="SEST_like"/>
    <property type="match status" value="1"/>
</dbReference>
<name>A0A2S6GBF9_9PSEU</name>
<evidence type="ECO:0000256" key="4">
    <source>
        <dbReference type="SAM" id="SignalP"/>
    </source>
</evidence>
<feature type="signal peptide" evidence="4">
    <location>
        <begin position="1"/>
        <end position="23"/>
    </location>
</feature>
<dbReference type="InterPro" id="IPR013830">
    <property type="entry name" value="SGNH_hydro"/>
</dbReference>
<evidence type="ECO:0000313" key="7">
    <source>
        <dbReference type="Proteomes" id="UP000239203"/>
    </source>
</evidence>
<feature type="chain" id="PRO_5015690951" evidence="4">
    <location>
        <begin position="24"/>
        <end position="314"/>
    </location>
</feature>
<reference evidence="6 7" key="1">
    <citation type="submission" date="2018-02" db="EMBL/GenBank/DDBJ databases">
        <title>Genomic Encyclopedia of Archaeal and Bacterial Type Strains, Phase II (KMG-II): from individual species to whole genera.</title>
        <authorList>
            <person name="Goeker M."/>
        </authorList>
    </citation>
    <scope>NUCLEOTIDE SEQUENCE [LARGE SCALE GENOMIC DNA]</scope>
    <source>
        <strain evidence="6 7">YU 961-1</strain>
    </source>
</reference>
<dbReference type="PANTHER" id="PTHR37981:SF1">
    <property type="entry name" value="SGNH HYDROLASE-TYPE ESTERASE DOMAIN-CONTAINING PROTEIN"/>
    <property type="match status" value="1"/>
</dbReference>
<dbReference type="EMBL" id="PTIX01000042">
    <property type="protein sequence ID" value="PPK61328.1"/>
    <property type="molecule type" value="Genomic_DNA"/>
</dbReference>
<evidence type="ECO:0000259" key="5">
    <source>
        <dbReference type="Pfam" id="PF13472"/>
    </source>
</evidence>
<feature type="disulfide bond" evidence="2">
    <location>
        <begin position="156"/>
        <end position="169"/>
    </location>
</feature>
<dbReference type="InterPro" id="IPR037460">
    <property type="entry name" value="SEST-like"/>
</dbReference>
<gene>
    <name evidence="6" type="ORF">CLV40_1421</name>
</gene>
<keyword evidence="7" id="KW-1185">Reference proteome</keyword>
<evidence type="ECO:0000313" key="6">
    <source>
        <dbReference type="EMBL" id="PPK61328.1"/>
    </source>
</evidence>
<feature type="disulfide bond" evidence="2">
    <location>
        <begin position="224"/>
        <end position="273"/>
    </location>
</feature>
<dbReference type="InterPro" id="IPR036514">
    <property type="entry name" value="SGNH_hydro_sf"/>
</dbReference>
<dbReference type="RefSeq" id="WP_146108406.1">
    <property type="nucleotide sequence ID" value="NZ_CP154825.1"/>
</dbReference>
<feature type="region of interest" description="Disordered" evidence="3">
    <location>
        <begin position="19"/>
        <end position="52"/>
    </location>
</feature>
<dbReference type="GO" id="GO:0004806">
    <property type="term" value="F:triacylglycerol lipase activity"/>
    <property type="evidence" value="ECO:0007669"/>
    <property type="project" value="TreeGrafter"/>
</dbReference>
<organism evidence="6 7">
    <name type="scientific">Actinokineospora auranticolor</name>
    <dbReference type="NCBI Taxonomy" id="155976"/>
    <lineage>
        <taxon>Bacteria</taxon>
        <taxon>Bacillati</taxon>
        <taxon>Actinomycetota</taxon>
        <taxon>Actinomycetes</taxon>
        <taxon>Pseudonocardiales</taxon>
        <taxon>Pseudonocardiaceae</taxon>
        <taxon>Actinokineospora</taxon>
    </lineage>
</organism>
<dbReference type="Proteomes" id="UP000239203">
    <property type="component" value="Unassembled WGS sequence"/>
</dbReference>
<proteinExistence type="predicted"/>
<dbReference type="GO" id="GO:0019433">
    <property type="term" value="P:triglyceride catabolic process"/>
    <property type="evidence" value="ECO:0007669"/>
    <property type="project" value="TreeGrafter"/>
</dbReference>
<feature type="compositionally biased region" description="Low complexity" evidence="3">
    <location>
        <begin position="19"/>
        <end position="44"/>
    </location>
</feature>
<sequence length="314" mass="33196">MRATTLVLALLTITTAAAPAASAQPTTAPATTSQTASGQSFSAAGDESRPRTRYRHYVALGDSYASGPGIPTQNGTPLGCGRSDHNYPGKLARWLRVRRFTDVTCGGATTAEMTRPQQVYGGENPPQFDALRPETDLVTLTIGGNDIGFGEILSTCGRLGATDPTGAPCKAHYTASGTDELANRVRAVARTRVAKTLGEIHKRVPRATILVVGYLRILPDGPGCWPLVPFAAGDTAYFDQTGRALNQALAETARQAGATFINPYPYATNHDACQSAEDRWVEPLRPDSPAAPLHPNDTGMTVVAALAWLAVQSH</sequence>
<protein>
    <submittedName>
        <fullName evidence="6">GDSL-like lipase/acylhydrolase family protein</fullName>
    </submittedName>
</protein>
<dbReference type="SUPFAM" id="SSF52266">
    <property type="entry name" value="SGNH hydrolase"/>
    <property type="match status" value="1"/>
</dbReference>
<dbReference type="Pfam" id="PF13472">
    <property type="entry name" value="Lipase_GDSL_2"/>
    <property type="match status" value="1"/>
</dbReference>
<evidence type="ECO:0000256" key="3">
    <source>
        <dbReference type="SAM" id="MobiDB-lite"/>
    </source>
</evidence>
<keyword evidence="6" id="KW-0378">Hydrolase</keyword>